<feature type="domain" description="HTH-like" evidence="2">
    <location>
        <begin position="2"/>
        <end position="46"/>
    </location>
</feature>
<sequence>MHTDNYGVYGVCKVHAELNRQGHQVARCTVQRLMRQAGLRGTTRGKSSRTTTPPRARTPCRTWSRGHSPRTLRTGCGSPTSPTSAPSPGGSTPRS</sequence>
<dbReference type="InterPro" id="IPR025948">
    <property type="entry name" value="HTH-like_dom"/>
</dbReference>
<dbReference type="Proteomes" id="UP000467124">
    <property type="component" value="Unassembled WGS sequence"/>
</dbReference>
<evidence type="ECO:0000313" key="3">
    <source>
        <dbReference type="EMBL" id="MYR34675.1"/>
    </source>
</evidence>
<protein>
    <submittedName>
        <fullName evidence="3">IS3 family transposase</fullName>
    </submittedName>
</protein>
<dbReference type="Pfam" id="PF13276">
    <property type="entry name" value="HTH_21"/>
    <property type="match status" value="1"/>
</dbReference>
<organism evidence="3 4">
    <name type="scientific">Nocardiopsis alba</name>
    <dbReference type="NCBI Taxonomy" id="53437"/>
    <lineage>
        <taxon>Bacteria</taxon>
        <taxon>Bacillati</taxon>
        <taxon>Actinomycetota</taxon>
        <taxon>Actinomycetes</taxon>
        <taxon>Streptosporangiales</taxon>
        <taxon>Nocardiopsidaceae</taxon>
        <taxon>Nocardiopsis</taxon>
    </lineage>
</organism>
<feature type="region of interest" description="Disordered" evidence="1">
    <location>
        <begin position="36"/>
        <end position="95"/>
    </location>
</feature>
<comment type="caution">
    <text evidence="3">The sequence shown here is derived from an EMBL/GenBank/DDBJ whole genome shotgun (WGS) entry which is preliminary data.</text>
</comment>
<evidence type="ECO:0000256" key="1">
    <source>
        <dbReference type="SAM" id="MobiDB-lite"/>
    </source>
</evidence>
<feature type="compositionally biased region" description="Low complexity" evidence="1">
    <location>
        <begin position="74"/>
        <end position="95"/>
    </location>
</feature>
<dbReference type="EMBL" id="WWHY01000001">
    <property type="protein sequence ID" value="MYR34675.1"/>
    <property type="molecule type" value="Genomic_DNA"/>
</dbReference>
<proteinExistence type="predicted"/>
<reference evidence="3 4" key="1">
    <citation type="journal article" date="2019" name="Nat. Commun.">
        <title>The antimicrobial potential of Streptomyces from insect microbiomes.</title>
        <authorList>
            <person name="Chevrette M.G."/>
            <person name="Carlson C.M."/>
            <person name="Ortega H.E."/>
            <person name="Thomas C."/>
            <person name="Ananiev G.E."/>
            <person name="Barns K.J."/>
            <person name="Book A.J."/>
            <person name="Cagnazzo J."/>
            <person name="Carlos C."/>
            <person name="Flanigan W."/>
            <person name="Grubbs K.J."/>
            <person name="Horn H.A."/>
            <person name="Hoffmann F.M."/>
            <person name="Klassen J.L."/>
            <person name="Knack J.J."/>
            <person name="Lewin G.R."/>
            <person name="McDonald B.R."/>
            <person name="Muller L."/>
            <person name="Melo W.G.P."/>
            <person name="Pinto-Tomas A.A."/>
            <person name="Schmitz A."/>
            <person name="Wendt-Pienkowski E."/>
            <person name="Wildman S."/>
            <person name="Zhao M."/>
            <person name="Zhang F."/>
            <person name="Bugni T.S."/>
            <person name="Andes D.R."/>
            <person name="Pupo M.T."/>
            <person name="Currie C.R."/>
        </authorList>
    </citation>
    <scope>NUCLEOTIDE SEQUENCE [LARGE SCALE GENOMIC DNA]</scope>
    <source>
        <strain evidence="3 4">SID5840</strain>
    </source>
</reference>
<accession>A0A7K2IY18</accession>
<gene>
    <name evidence="3" type="ORF">GTW20_21090</name>
</gene>
<dbReference type="AlphaFoldDB" id="A0A7K2IY18"/>
<name>A0A7K2IY18_9ACTN</name>
<evidence type="ECO:0000259" key="2">
    <source>
        <dbReference type="Pfam" id="PF13276"/>
    </source>
</evidence>
<evidence type="ECO:0000313" key="4">
    <source>
        <dbReference type="Proteomes" id="UP000467124"/>
    </source>
</evidence>
<feature type="compositionally biased region" description="Low complexity" evidence="1">
    <location>
        <begin position="40"/>
        <end position="62"/>
    </location>
</feature>